<dbReference type="InterPro" id="IPR050111">
    <property type="entry name" value="C-type_lectin/snaclec_domain"/>
</dbReference>
<dbReference type="InterPro" id="IPR016187">
    <property type="entry name" value="CTDL_fold"/>
</dbReference>
<feature type="non-terminal residue" evidence="2">
    <location>
        <position position="1"/>
    </location>
</feature>
<organism evidence="2 3">
    <name type="scientific">Podargus strigoides</name>
    <name type="common">Tawny frogmouth</name>
    <name type="synonym">Caprimulgus strigoides</name>
    <dbReference type="NCBI Taxonomy" id="8905"/>
    <lineage>
        <taxon>Eukaryota</taxon>
        <taxon>Metazoa</taxon>
        <taxon>Chordata</taxon>
        <taxon>Craniata</taxon>
        <taxon>Vertebrata</taxon>
        <taxon>Euteleostomi</taxon>
        <taxon>Archelosauria</taxon>
        <taxon>Archosauria</taxon>
        <taxon>Dinosauria</taxon>
        <taxon>Saurischia</taxon>
        <taxon>Theropoda</taxon>
        <taxon>Coelurosauria</taxon>
        <taxon>Aves</taxon>
        <taxon>Neognathae</taxon>
        <taxon>Neoaves</taxon>
        <taxon>Strisores</taxon>
        <taxon>Caprimulgiformes</taxon>
        <taxon>Podargidae</taxon>
        <taxon>Podargus</taxon>
    </lineage>
</organism>
<gene>
    <name evidence="2" type="primary">Clec4d</name>
    <name evidence="2" type="ORF">PODSTR_R12640</name>
</gene>
<dbReference type="PANTHER" id="PTHR22803">
    <property type="entry name" value="MANNOSE, PHOSPHOLIPASE, LECTIN RECEPTOR RELATED"/>
    <property type="match status" value="1"/>
</dbReference>
<dbReference type="SUPFAM" id="SSF56436">
    <property type="entry name" value="C-type lectin-like"/>
    <property type="match status" value="1"/>
</dbReference>
<feature type="domain" description="C-type lectin" evidence="1">
    <location>
        <begin position="11"/>
        <end position="88"/>
    </location>
</feature>
<dbReference type="InterPro" id="IPR016186">
    <property type="entry name" value="C-type_lectin-like/link_sf"/>
</dbReference>
<dbReference type="OrthoDB" id="6133475at2759"/>
<dbReference type="AlphaFoldDB" id="A0A7L4HC69"/>
<dbReference type="Proteomes" id="UP000584326">
    <property type="component" value="Unassembled WGS sequence"/>
</dbReference>
<evidence type="ECO:0000313" key="3">
    <source>
        <dbReference type="Proteomes" id="UP000584326"/>
    </source>
</evidence>
<evidence type="ECO:0000259" key="1">
    <source>
        <dbReference type="PROSITE" id="PS50041"/>
    </source>
</evidence>
<dbReference type="EMBL" id="VZTK01029620">
    <property type="protein sequence ID" value="NXX23196.1"/>
    <property type="molecule type" value="Genomic_DNA"/>
</dbReference>
<dbReference type="PROSITE" id="PS50041">
    <property type="entry name" value="C_TYPE_LECTIN_2"/>
    <property type="match status" value="1"/>
</dbReference>
<keyword evidence="3" id="KW-1185">Reference proteome</keyword>
<name>A0A7L4HC69_PODST</name>
<dbReference type="SMART" id="SM00034">
    <property type="entry name" value="CLECT"/>
    <property type="match status" value="1"/>
</dbReference>
<reference evidence="2 3" key="1">
    <citation type="submission" date="2020-02" db="EMBL/GenBank/DDBJ databases">
        <title>Bird 10,000 Genomes (B10K) Project - Family phase.</title>
        <authorList>
            <person name="Zhang G."/>
        </authorList>
    </citation>
    <scope>NUCLEOTIDE SEQUENCE [LARGE SCALE GENOMIC DNA]</scope>
    <source>
        <strain evidence="2">B10K-DU-001-40</strain>
        <tissue evidence="2">Muscle</tissue>
    </source>
</reference>
<proteinExistence type="predicted"/>
<sequence>WECCPQDWKRFGKSCYYLSADSMSWAESEQNCTGMGSHLAVVTSRAEQEFLSLALKLSGSGENYFIGLRAQKVGQWHWVDQTPYNETA</sequence>
<dbReference type="InterPro" id="IPR001304">
    <property type="entry name" value="C-type_lectin-like"/>
</dbReference>
<dbReference type="Pfam" id="PF00059">
    <property type="entry name" value="Lectin_C"/>
    <property type="match status" value="1"/>
</dbReference>
<accession>A0A7L4HC69</accession>
<evidence type="ECO:0000313" key="2">
    <source>
        <dbReference type="EMBL" id="NXX23196.1"/>
    </source>
</evidence>
<dbReference type="Gene3D" id="3.10.100.10">
    <property type="entry name" value="Mannose-Binding Protein A, subunit A"/>
    <property type="match status" value="1"/>
</dbReference>
<feature type="non-terminal residue" evidence="2">
    <location>
        <position position="88"/>
    </location>
</feature>
<comment type="caution">
    <text evidence="2">The sequence shown here is derived from an EMBL/GenBank/DDBJ whole genome shotgun (WGS) entry which is preliminary data.</text>
</comment>
<protein>
    <submittedName>
        <fullName evidence="2">CLC4D protein</fullName>
    </submittedName>
</protein>